<comment type="similarity">
    <text evidence="1 4">Belongs to the aldehyde dehydrogenase family.</text>
</comment>
<dbReference type="InterPro" id="IPR016163">
    <property type="entry name" value="Ald_DH_C"/>
</dbReference>
<keyword evidence="7" id="KW-1185">Reference proteome</keyword>
<dbReference type="PROSITE" id="PS00687">
    <property type="entry name" value="ALDEHYDE_DEHYDR_GLU"/>
    <property type="match status" value="1"/>
</dbReference>
<dbReference type="InterPro" id="IPR029510">
    <property type="entry name" value="Ald_DH_CS_GLU"/>
</dbReference>
<dbReference type="GO" id="GO:0016620">
    <property type="term" value="F:oxidoreductase activity, acting on the aldehyde or oxo group of donors, NAD or NADP as acceptor"/>
    <property type="evidence" value="ECO:0007669"/>
    <property type="project" value="InterPro"/>
</dbReference>
<evidence type="ECO:0000259" key="5">
    <source>
        <dbReference type="Pfam" id="PF00171"/>
    </source>
</evidence>
<dbReference type="PANTHER" id="PTHR42804:SF1">
    <property type="entry name" value="ALDEHYDE DEHYDROGENASE-RELATED"/>
    <property type="match status" value="1"/>
</dbReference>
<dbReference type="InterPro" id="IPR016162">
    <property type="entry name" value="Ald_DH_N"/>
</dbReference>
<dbReference type="FunFam" id="3.40.309.10:FF:000009">
    <property type="entry name" value="Aldehyde dehydrogenase A"/>
    <property type="match status" value="1"/>
</dbReference>
<keyword evidence="2 4" id="KW-0560">Oxidoreductase</keyword>
<evidence type="ECO:0000256" key="4">
    <source>
        <dbReference type="RuleBase" id="RU003345"/>
    </source>
</evidence>
<dbReference type="InterPro" id="IPR015590">
    <property type="entry name" value="Aldehyde_DH_dom"/>
</dbReference>
<dbReference type="HOGENOM" id="CLU_005391_0_0_11"/>
<dbReference type="AlphaFoldDB" id="W9DE03"/>
<protein>
    <submittedName>
        <fullName evidence="6">Aldehyde dehydrogenase</fullName>
    </submittedName>
</protein>
<dbReference type="PANTHER" id="PTHR42804">
    <property type="entry name" value="ALDEHYDE DEHYDROGENASE"/>
    <property type="match status" value="1"/>
</dbReference>
<feature type="domain" description="Aldehyde dehydrogenase" evidence="5">
    <location>
        <begin position="7"/>
        <end position="479"/>
    </location>
</feature>
<accession>W9DE03</accession>
<evidence type="ECO:0000256" key="1">
    <source>
        <dbReference type="ARBA" id="ARBA00009986"/>
    </source>
</evidence>
<dbReference type="EMBL" id="AYXO01000073">
    <property type="protein sequence ID" value="ETA04646.1"/>
    <property type="molecule type" value="Genomic_DNA"/>
</dbReference>
<evidence type="ECO:0000313" key="7">
    <source>
        <dbReference type="Proteomes" id="UP000035035"/>
    </source>
</evidence>
<dbReference type="Pfam" id="PF00171">
    <property type="entry name" value="Aldedh"/>
    <property type="match status" value="1"/>
</dbReference>
<feature type="active site" evidence="3">
    <location>
        <position position="253"/>
    </location>
</feature>
<dbReference type="SUPFAM" id="SSF53720">
    <property type="entry name" value="ALDH-like"/>
    <property type="match status" value="1"/>
</dbReference>
<dbReference type="Gene3D" id="3.40.309.10">
    <property type="entry name" value="Aldehyde Dehydrogenase, Chain A, domain 2"/>
    <property type="match status" value="1"/>
</dbReference>
<sequence length="484" mass="50007">MYIDGQWTDGAEGRRMVVVNPATEEEFATAAVGSAADCDRAIAAARRAFGSGPWPAMSRPERSEMLGRFAVELRARVDALAEAVTAETGAPSASVRAVHLLAPLGHLDHYVEQARQPDTTSLPLQVNPRPDGSSWLGGSVLVREPVGVVSAITAYNFPFHLKIAKLGPALACGNTVVLKPSPNTPLTAALMAEAAEAAGFPPGVVNVVNGGADVGALMCTDPRVDLVSFTGSEAVGAAVSAQAAPTIKRVLLELGGKSAMIVRADADLDAALAMGLGSVVTQSGQGCALTTRHLVHADIYDDYVAGLADRVRAIQVGDPTDPSTAMGPLISAVQREKVEGFIGDATAAGSRLVAGGGRPADLDKGFFVEPTVFADVDNSSRLAQEEVFGPVAAVMSFRDDDEAVALANDSNYGLGGAIFSADAGRAFEMARRIRTGQVHINGGSGASPGWDPFGGYKRSGLGRELGDAGIADYSEIKTIKYHAG</sequence>
<dbReference type="InterPro" id="IPR016161">
    <property type="entry name" value="Ald_DH/histidinol_DH"/>
</dbReference>
<evidence type="ECO:0000256" key="3">
    <source>
        <dbReference type="PROSITE-ProRule" id="PRU10007"/>
    </source>
</evidence>
<name>W9DE03_9ACTN</name>
<dbReference type="Proteomes" id="UP000035035">
    <property type="component" value="Unassembled WGS sequence"/>
</dbReference>
<gene>
    <name evidence="6" type="ORF">V525_21250</name>
</gene>
<evidence type="ECO:0000256" key="2">
    <source>
        <dbReference type="ARBA" id="ARBA00023002"/>
    </source>
</evidence>
<organism evidence="6 7">
    <name type="scientific">Gordonia alkanivorans CGMCC 6845</name>
    <dbReference type="NCBI Taxonomy" id="1423140"/>
    <lineage>
        <taxon>Bacteria</taxon>
        <taxon>Bacillati</taxon>
        <taxon>Actinomycetota</taxon>
        <taxon>Actinomycetes</taxon>
        <taxon>Mycobacteriales</taxon>
        <taxon>Gordoniaceae</taxon>
        <taxon>Gordonia</taxon>
    </lineage>
</organism>
<dbReference type="Gene3D" id="3.40.605.10">
    <property type="entry name" value="Aldehyde Dehydrogenase, Chain A, domain 1"/>
    <property type="match status" value="1"/>
</dbReference>
<evidence type="ECO:0000313" key="6">
    <source>
        <dbReference type="EMBL" id="ETA04646.1"/>
    </source>
</evidence>
<dbReference type="PATRIC" id="fig|1423140.3.peg.4216"/>
<proteinExistence type="inferred from homology"/>
<dbReference type="FunFam" id="3.40.605.10:FF:000007">
    <property type="entry name" value="NAD/NADP-dependent betaine aldehyde dehydrogenase"/>
    <property type="match status" value="1"/>
</dbReference>
<comment type="caution">
    <text evidence="6">The sequence shown here is derived from an EMBL/GenBank/DDBJ whole genome shotgun (WGS) entry which is preliminary data.</text>
</comment>
<reference evidence="6 7" key="1">
    <citation type="journal article" date="2014" name="Genome Announc.">
        <title>Draft Genome Sequence of Gordonia alkanivorans Strain CGMCC6845, a Halotolerant Hydrocarbon-Degrading Bacterium.</title>
        <authorList>
            <person name="Wang X."/>
            <person name="Jin D."/>
            <person name="Zhou L."/>
            <person name="Wu L."/>
            <person name="An W."/>
            <person name="Zhao L."/>
        </authorList>
    </citation>
    <scope>NUCLEOTIDE SEQUENCE [LARGE SCALE GENOMIC DNA]</scope>
    <source>
        <strain evidence="6 7">CGMCC 6845</strain>
    </source>
</reference>